<dbReference type="EMBL" id="CP028488">
    <property type="protein sequence ID" value="AVX40622.1"/>
    <property type="molecule type" value="Genomic_DNA"/>
</dbReference>
<dbReference type="Gene3D" id="3.10.20.480">
    <property type="entry name" value="Antirestriction protein ArdA, domain 1"/>
    <property type="match status" value="1"/>
</dbReference>
<evidence type="ECO:0000313" key="1">
    <source>
        <dbReference type="EMBL" id="AVX40622.1"/>
    </source>
</evidence>
<proteinExistence type="predicted"/>
<sequence>MYMSTISPAVYVGTYHKYNCGSIAGQWLDLTDFDSEEDFYAACSKIHCDESDPELMFQDWEGIPSKHASESHVDWTFIEAFRQAGEEGRSEAFVAWAEYSGECDFDRFQDAYIGEAGSEEDYAREYVEESGLLSEVPDCLQNYIDFEAYARDLFTSGLTFYSGFVFTS</sequence>
<keyword evidence="2" id="KW-1185">Reference proteome</keyword>
<geneLocation type="plasmid" evidence="1 2">
    <name>unnamed1</name>
</geneLocation>
<organism evidence="1 2">
    <name type="scientific">Yersinia massiliensis</name>
    <dbReference type="NCBI Taxonomy" id="419257"/>
    <lineage>
        <taxon>Bacteria</taxon>
        <taxon>Pseudomonadati</taxon>
        <taxon>Pseudomonadota</taxon>
        <taxon>Gammaproteobacteria</taxon>
        <taxon>Enterobacterales</taxon>
        <taxon>Yersiniaceae</taxon>
        <taxon>Yersinia</taxon>
    </lineage>
</organism>
<name>A0ABM6V1J3_9GAMM</name>
<protein>
    <submittedName>
        <fullName evidence="1">Antirestriction protein</fullName>
    </submittedName>
</protein>
<dbReference type="Gene3D" id="1.10.10.1190">
    <property type="entry name" value="Antirestriction protein ArdA, domain 3"/>
    <property type="match status" value="1"/>
</dbReference>
<evidence type="ECO:0000313" key="2">
    <source>
        <dbReference type="Proteomes" id="UP000240908"/>
    </source>
</evidence>
<dbReference type="Proteomes" id="UP000240908">
    <property type="component" value="Plasmid unnamed1"/>
</dbReference>
<dbReference type="InterPro" id="IPR041895">
    <property type="entry name" value="ArdA_dom1"/>
</dbReference>
<gene>
    <name evidence="1" type="ORF">DA391_23375</name>
</gene>
<keyword evidence="1" id="KW-0614">Plasmid</keyword>
<dbReference type="Pfam" id="PF07275">
    <property type="entry name" value="ArdA"/>
    <property type="match status" value="1"/>
</dbReference>
<reference evidence="2" key="1">
    <citation type="journal article" date="2018" name="Genome Announc.">
        <title>First complete genome sequence of Yersinia massiliensis.</title>
        <authorList>
            <person name="Thomas M.C."/>
            <person name="Arling V."/>
            <person name="Goji N."/>
            <person name="Janzen T.W."/>
            <person name="Duceppe M.-O."/>
            <person name="Mathews A."/>
            <person name="Carrillo C."/>
            <person name="Amoako K."/>
        </authorList>
    </citation>
    <scope>NUCLEOTIDE SEQUENCE [LARGE SCALE GENOMIC DNA]</scope>
    <source>
        <strain evidence="2">GTA</strain>
        <plasmid evidence="2">unnamed1</plasmid>
    </source>
</reference>
<dbReference type="InterPro" id="IPR009899">
    <property type="entry name" value="ArdA"/>
</dbReference>
<dbReference type="InterPro" id="IPR041893">
    <property type="entry name" value="ArdA_dom3"/>
</dbReference>
<accession>A0ABM6V1J3</accession>